<sequence>MKSKGDNSIMNKQDIYNYLKENNIWHEITEHKAVYNMAELAEVDTPYPEADAKNLFVRDDKKKNFYLITVRGDKRVNLKEFRKANGTRPLSFASAENLMDIMGLIPGAVTPLGILNDTEKKVHFYLDKHFLEEPGLVGVHPNDNTATVWLKTEDLIRIIEEHEHDVTLVSLD</sequence>
<organism evidence="3 4">
    <name type="scientific">Anaerobutyricum hallii DSM 3353</name>
    <dbReference type="NCBI Taxonomy" id="411469"/>
    <lineage>
        <taxon>Bacteria</taxon>
        <taxon>Bacillati</taxon>
        <taxon>Bacillota</taxon>
        <taxon>Clostridia</taxon>
        <taxon>Lachnospirales</taxon>
        <taxon>Lachnospiraceae</taxon>
        <taxon>Anaerobutyricum</taxon>
    </lineage>
</organism>
<proteinExistence type="inferred from homology"/>
<comment type="caution">
    <text evidence="3">The sequence shown here is derived from an EMBL/GenBank/DDBJ whole genome shotgun (WGS) entry which is preliminary data.</text>
</comment>
<keyword evidence="3" id="KW-0436">Ligase</keyword>
<dbReference type="AlphaFoldDB" id="C0ESJ7"/>
<dbReference type="EMBL" id="ACEP01000025">
    <property type="protein sequence ID" value="EEG37775.1"/>
    <property type="molecule type" value="Genomic_DNA"/>
</dbReference>
<dbReference type="GO" id="GO:0002161">
    <property type="term" value="F:aminoacyl-tRNA deacylase activity"/>
    <property type="evidence" value="ECO:0007669"/>
    <property type="project" value="InterPro"/>
</dbReference>
<dbReference type="PANTHER" id="PTHR31423">
    <property type="entry name" value="YBAK DOMAIN-CONTAINING PROTEIN"/>
    <property type="match status" value="1"/>
</dbReference>
<dbReference type="PANTHER" id="PTHR31423:SF3">
    <property type="entry name" value="PROLYL-TRNA SYNTHETASE ASSOCIATED DOMAIN-CONTAINING PROTEIN 1-RELATED"/>
    <property type="match status" value="1"/>
</dbReference>
<dbReference type="InterPro" id="IPR040285">
    <property type="entry name" value="ProX/PRXD1"/>
</dbReference>
<evidence type="ECO:0000313" key="3">
    <source>
        <dbReference type="EMBL" id="EEG37775.1"/>
    </source>
</evidence>
<dbReference type="Proteomes" id="UP000003174">
    <property type="component" value="Unassembled WGS sequence"/>
</dbReference>
<accession>C0ESJ7</accession>
<dbReference type="InterPro" id="IPR007214">
    <property type="entry name" value="YbaK/aa-tRNA-synth-assoc-dom"/>
</dbReference>
<evidence type="ECO:0000313" key="4">
    <source>
        <dbReference type="Proteomes" id="UP000003174"/>
    </source>
</evidence>
<feature type="domain" description="YbaK/aminoacyl-tRNA synthetase-associated" evidence="2">
    <location>
        <begin position="31"/>
        <end position="157"/>
    </location>
</feature>
<dbReference type="SUPFAM" id="SSF55826">
    <property type="entry name" value="YbaK/ProRS associated domain"/>
    <property type="match status" value="1"/>
</dbReference>
<dbReference type="GO" id="GO:0016874">
    <property type="term" value="F:ligase activity"/>
    <property type="evidence" value="ECO:0007669"/>
    <property type="project" value="UniProtKB-KW"/>
</dbReference>
<name>C0ESJ7_9FIRM</name>
<gene>
    <name evidence="3" type="ORF">EUBHAL_00370</name>
</gene>
<comment type="similarity">
    <text evidence="1">Belongs to the PRORSD1 family.</text>
</comment>
<dbReference type="InterPro" id="IPR036754">
    <property type="entry name" value="YbaK/aa-tRNA-synt-asso_dom_sf"/>
</dbReference>
<dbReference type="eggNOG" id="COG3760">
    <property type="taxonomic scope" value="Bacteria"/>
</dbReference>
<protein>
    <submittedName>
        <fullName evidence="3">YbaK/proline--tRNA ligase associated domain protein</fullName>
    </submittedName>
</protein>
<reference evidence="3 4" key="2">
    <citation type="submission" date="2009-02" db="EMBL/GenBank/DDBJ databases">
        <title>Draft genome sequence of Eubacterium hallii (DSM 3353).</title>
        <authorList>
            <person name="Sudarsanam P."/>
            <person name="Ley R."/>
            <person name="Guruge J."/>
            <person name="Turnbaugh P.J."/>
            <person name="Mahowald M."/>
            <person name="Liep D."/>
            <person name="Gordon J."/>
        </authorList>
    </citation>
    <scope>NUCLEOTIDE SEQUENCE [LARGE SCALE GENOMIC DNA]</scope>
    <source>
        <strain evidence="3 4">DSM 3353</strain>
    </source>
</reference>
<dbReference type="Pfam" id="PF04073">
    <property type="entry name" value="tRNA_edit"/>
    <property type="match status" value="1"/>
</dbReference>
<dbReference type="Gene3D" id="3.90.960.10">
    <property type="entry name" value="YbaK/aminoacyl-tRNA synthetase-associated domain"/>
    <property type="match status" value="1"/>
</dbReference>
<evidence type="ECO:0000256" key="1">
    <source>
        <dbReference type="ARBA" id="ARBA00010201"/>
    </source>
</evidence>
<evidence type="ECO:0000259" key="2">
    <source>
        <dbReference type="Pfam" id="PF04073"/>
    </source>
</evidence>
<reference evidence="3 4" key="1">
    <citation type="submission" date="2009-01" db="EMBL/GenBank/DDBJ databases">
        <authorList>
            <person name="Fulton L."/>
            <person name="Clifton S."/>
            <person name="Fulton B."/>
            <person name="Xu J."/>
            <person name="Minx P."/>
            <person name="Pepin K.H."/>
            <person name="Johnson M."/>
            <person name="Bhonagiri V."/>
            <person name="Nash W.E."/>
            <person name="Mardis E.R."/>
            <person name="Wilson R.K."/>
        </authorList>
    </citation>
    <scope>NUCLEOTIDE SEQUENCE [LARGE SCALE GENOMIC DNA]</scope>
    <source>
        <strain evidence="3 4">DSM 3353</strain>
    </source>
</reference>
<dbReference type="CDD" id="cd04335">
    <property type="entry name" value="PrdX_deacylase"/>
    <property type="match status" value="1"/>
</dbReference>